<feature type="transmembrane region" description="Helical" evidence="1">
    <location>
        <begin position="77"/>
        <end position="94"/>
    </location>
</feature>
<feature type="transmembrane region" description="Helical" evidence="1">
    <location>
        <begin position="101"/>
        <end position="120"/>
    </location>
</feature>
<name>A0AAF3EX26_9BILA</name>
<feature type="transmembrane region" description="Helical" evidence="1">
    <location>
        <begin position="181"/>
        <end position="198"/>
    </location>
</feature>
<reference evidence="3" key="1">
    <citation type="submission" date="2024-02" db="UniProtKB">
        <authorList>
            <consortium name="WormBaseParasite"/>
        </authorList>
    </citation>
    <scope>IDENTIFICATION</scope>
</reference>
<organism evidence="2 3">
    <name type="scientific">Mesorhabditis belari</name>
    <dbReference type="NCBI Taxonomy" id="2138241"/>
    <lineage>
        <taxon>Eukaryota</taxon>
        <taxon>Metazoa</taxon>
        <taxon>Ecdysozoa</taxon>
        <taxon>Nematoda</taxon>
        <taxon>Chromadorea</taxon>
        <taxon>Rhabditida</taxon>
        <taxon>Rhabditina</taxon>
        <taxon>Rhabditomorpha</taxon>
        <taxon>Rhabditoidea</taxon>
        <taxon>Rhabditidae</taxon>
        <taxon>Mesorhabditinae</taxon>
        <taxon>Mesorhabditis</taxon>
    </lineage>
</organism>
<keyword evidence="1" id="KW-1133">Transmembrane helix</keyword>
<feature type="transmembrane region" description="Helical" evidence="1">
    <location>
        <begin position="126"/>
        <end position="144"/>
    </location>
</feature>
<dbReference type="AlphaFoldDB" id="A0AAF3EX26"/>
<keyword evidence="2" id="KW-1185">Reference proteome</keyword>
<proteinExistence type="predicted"/>
<keyword evidence="1" id="KW-0812">Transmembrane</keyword>
<dbReference type="WBParaSite" id="MBELARI_LOCUS18310">
    <property type="protein sequence ID" value="MBELARI_LOCUS18310"/>
    <property type="gene ID" value="MBELARI_LOCUS18310"/>
</dbReference>
<feature type="transmembrane region" description="Helical" evidence="1">
    <location>
        <begin position="41"/>
        <end position="65"/>
    </location>
</feature>
<sequence length="233" mass="26175">MKPLEEGSLLDDEAIVSRRGSRGVPVCELGNHQRMAFLRKYFFTLFFQAVTCTLVSAVLFLIPGVRGFVQQTGWCRWLIYSTTGASLALSVIAESKYPLNYFIWILLTGHLSLIITLLSTYNDTEVPIQICALLATIFLAMIVYCSQNSLKYNKFYAMIASGMIAFMMSVFIQVALVIYDFSYVTCVGLSFLLSSYIHQMADVGMQKLTTADALRANFSLYTSGLKWMIAKFL</sequence>
<evidence type="ECO:0000313" key="3">
    <source>
        <dbReference type="WBParaSite" id="MBELARI_LOCUS18310"/>
    </source>
</evidence>
<dbReference type="Proteomes" id="UP000887575">
    <property type="component" value="Unassembled WGS sequence"/>
</dbReference>
<accession>A0AAF3EX26</accession>
<evidence type="ECO:0000256" key="1">
    <source>
        <dbReference type="SAM" id="Phobius"/>
    </source>
</evidence>
<evidence type="ECO:0000313" key="2">
    <source>
        <dbReference type="Proteomes" id="UP000887575"/>
    </source>
</evidence>
<feature type="transmembrane region" description="Helical" evidence="1">
    <location>
        <begin position="156"/>
        <end position="175"/>
    </location>
</feature>
<keyword evidence="1" id="KW-0472">Membrane</keyword>
<protein>
    <submittedName>
        <fullName evidence="3">Uncharacterized protein</fullName>
    </submittedName>
</protein>